<dbReference type="Proteomes" id="UP000660801">
    <property type="component" value="Unassembled WGS sequence"/>
</dbReference>
<dbReference type="GO" id="GO:0006508">
    <property type="term" value="P:proteolysis"/>
    <property type="evidence" value="ECO:0007669"/>
    <property type="project" value="UniProtKB-KW"/>
</dbReference>
<evidence type="ECO:0000256" key="4">
    <source>
        <dbReference type="PIRSR" id="PIRSR605754-1"/>
    </source>
</evidence>
<sequence length="126" mass="13985">MKPEQQLGVGNYALASHHIFEGGDIARRILFSPLVNAKEGQMIYLTDKTNIYVYKITSIQTVNPSQSEVMDDNPDGSAEVTLVTCTDAEASGRLIVKGVLTENVRYEGSPYQAHFETAYTRVELQE</sequence>
<proteinExistence type="predicted"/>
<reference evidence="5" key="2">
    <citation type="submission" date="2020-09" db="EMBL/GenBank/DDBJ databases">
        <authorList>
            <person name="Sun Q."/>
            <person name="Zhou Y."/>
        </authorList>
    </citation>
    <scope>NUCLEOTIDE SEQUENCE</scope>
    <source>
        <strain evidence="5">CGMCC 1.15533</strain>
    </source>
</reference>
<gene>
    <name evidence="5" type="ORF">GCM10011510_00750</name>
</gene>
<evidence type="ECO:0008006" key="7">
    <source>
        <dbReference type="Google" id="ProtNLM"/>
    </source>
</evidence>
<dbReference type="InterPro" id="IPR005754">
    <property type="entry name" value="Sortase"/>
</dbReference>
<dbReference type="CDD" id="cd06165">
    <property type="entry name" value="Sortase_A"/>
    <property type="match status" value="1"/>
</dbReference>
<keyword evidence="2" id="KW-0378">Hydrolase</keyword>
<keyword evidence="1" id="KW-0645">Protease</keyword>
<keyword evidence="6" id="KW-1185">Reference proteome</keyword>
<dbReference type="EMBL" id="BMJN01000001">
    <property type="protein sequence ID" value="GGE23538.1"/>
    <property type="molecule type" value="Genomic_DNA"/>
</dbReference>
<dbReference type="Pfam" id="PF04203">
    <property type="entry name" value="Sortase"/>
    <property type="match status" value="1"/>
</dbReference>
<comment type="caution">
    <text evidence="5">The sequence shown here is derived from an EMBL/GenBank/DDBJ whole genome shotgun (WGS) entry which is preliminary data.</text>
</comment>
<dbReference type="GO" id="GO:0008234">
    <property type="term" value="F:cysteine-type peptidase activity"/>
    <property type="evidence" value="ECO:0007669"/>
    <property type="project" value="UniProtKB-KW"/>
</dbReference>
<evidence type="ECO:0000256" key="1">
    <source>
        <dbReference type="ARBA" id="ARBA00022670"/>
    </source>
</evidence>
<dbReference type="InterPro" id="IPR023365">
    <property type="entry name" value="Sortase_dom-sf"/>
</dbReference>
<dbReference type="NCBIfam" id="TIGR01076">
    <property type="entry name" value="sortase_fam"/>
    <property type="match status" value="1"/>
</dbReference>
<protein>
    <recommendedName>
        <fullName evidence="7">Sortase</fullName>
    </recommendedName>
</protein>
<dbReference type="AlphaFoldDB" id="A0A917A3R1"/>
<evidence type="ECO:0000313" key="5">
    <source>
        <dbReference type="EMBL" id="GGE23538.1"/>
    </source>
</evidence>
<organism evidence="5 6">
    <name type="scientific">Streptococcus himalayensis</name>
    <dbReference type="NCBI Taxonomy" id="1888195"/>
    <lineage>
        <taxon>Bacteria</taxon>
        <taxon>Bacillati</taxon>
        <taxon>Bacillota</taxon>
        <taxon>Bacilli</taxon>
        <taxon>Lactobacillales</taxon>
        <taxon>Streptococcaceae</taxon>
        <taxon>Streptococcus</taxon>
    </lineage>
</organism>
<keyword evidence="3" id="KW-0788">Thiol protease</keyword>
<accession>A0A917A3R1</accession>
<dbReference type="InterPro" id="IPR042007">
    <property type="entry name" value="Sortase_A"/>
</dbReference>
<evidence type="ECO:0000256" key="2">
    <source>
        <dbReference type="ARBA" id="ARBA00022801"/>
    </source>
</evidence>
<name>A0A917A3R1_9STRE</name>
<feature type="active site" description="Proton donor/acceptor" evidence="4">
    <location>
        <position position="17"/>
    </location>
</feature>
<evidence type="ECO:0000313" key="6">
    <source>
        <dbReference type="Proteomes" id="UP000660801"/>
    </source>
</evidence>
<evidence type="ECO:0000256" key="3">
    <source>
        <dbReference type="ARBA" id="ARBA00022807"/>
    </source>
</evidence>
<reference evidence="5" key="1">
    <citation type="journal article" date="2014" name="Int. J. Syst. Evol. Microbiol.">
        <title>Complete genome sequence of Corynebacterium casei LMG S-19264T (=DSM 44701T), isolated from a smear-ripened cheese.</title>
        <authorList>
            <consortium name="US DOE Joint Genome Institute (JGI-PGF)"/>
            <person name="Walter F."/>
            <person name="Albersmeier A."/>
            <person name="Kalinowski J."/>
            <person name="Ruckert C."/>
        </authorList>
    </citation>
    <scope>NUCLEOTIDE SEQUENCE</scope>
    <source>
        <strain evidence="5">CGMCC 1.15533</strain>
    </source>
</reference>
<dbReference type="SUPFAM" id="SSF63817">
    <property type="entry name" value="Sortase"/>
    <property type="match status" value="1"/>
</dbReference>
<feature type="active site" description="Acyl-thioester intermediate" evidence="4">
    <location>
        <position position="85"/>
    </location>
</feature>
<dbReference type="RefSeq" id="WP_068990265.1">
    <property type="nucleotide sequence ID" value="NZ_CP016953.1"/>
</dbReference>
<dbReference type="Gene3D" id="2.40.260.10">
    <property type="entry name" value="Sortase"/>
    <property type="match status" value="1"/>
</dbReference>